<dbReference type="RefSeq" id="XP_003064412.1">
    <property type="nucleotide sequence ID" value="XM_003064366.1"/>
</dbReference>
<evidence type="ECO:0000313" key="2">
    <source>
        <dbReference type="EMBL" id="EEH51317.1"/>
    </source>
</evidence>
<dbReference type="KEGG" id="mpp:MICPUCDRAFT_54416"/>
<gene>
    <name evidence="2" type="ORF">MICPUCDRAFT_54416</name>
</gene>
<feature type="region of interest" description="Disordered" evidence="1">
    <location>
        <begin position="110"/>
        <end position="163"/>
    </location>
</feature>
<proteinExistence type="predicted"/>
<name>C1N994_MICPC</name>
<dbReference type="STRING" id="564608.C1N994"/>
<sequence>MERPSATLDAESFAEYFSTSGDLDWCGADAAAECDVSGVGVGAGVDAPPPPRAPLLSVPTKPRHPVEMFYLEDLAGEASEDGEDKEVALDGMGAKLSLALLEAQDEMLERELQDAEAEERASDALEAGDEGDDDDDDDEDDDDDDSEEWEDLEVEVEEGAKGRKNKRIANRVRTLRRAVEMRRADGVGDGGVGRNVVVSRAARQAVRCVLHTGPHMTALAW</sequence>
<dbReference type="GeneID" id="9689853"/>
<protein>
    <submittedName>
        <fullName evidence="2">Predicted protein</fullName>
    </submittedName>
</protein>
<evidence type="ECO:0000313" key="3">
    <source>
        <dbReference type="Proteomes" id="UP000001876"/>
    </source>
</evidence>
<feature type="compositionally biased region" description="Basic and acidic residues" evidence="1">
    <location>
        <begin position="110"/>
        <end position="123"/>
    </location>
</feature>
<accession>C1N994</accession>
<dbReference type="AlphaFoldDB" id="C1N994"/>
<dbReference type="EMBL" id="GG663751">
    <property type="protein sequence ID" value="EEH51317.1"/>
    <property type="molecule type" value="Genomic_DNA"/>
</dbReference>
<reference evidence="2 3" key="1">
    <citation type="journal article" date="2009" name="Science">
        <title>Green evolution and dynamic adaptations revealed by genomes of the marine picoeukaryotes Micromonas.</title>
        <authorList>
            <person name="Worden A.Z."/>
            <person name="Lee J.H."/>
            <person name="Mock T."/>
            <person name="Rouze P."/>
            <person name="Simmons M.P."/>
            <person name="Aerts A.L."/>
            <person name="Allen A.E."/>
            <person name="Cuvelier M.L."/>
            <person name="Derelle E."/>
            <person name="Everett M.V."/>
            <person name="Foulon E."/>
            <person name="Grimwood J."/>
            <person name="Gundlach H."/>
            <person name="Henrissat B."/>
            <person name="Napoli C."/>
            <person name="McDonald S.M."/>
            <person name="Parker M.S."/>
            <person name="Rombauts S."/>
            <person name="Salamov A."/>
            <person name="Von Dassow P."/>
            <person name="Badger J.H."/>
            <person name="Coutinho P.M."/>
            <person name="Demir E."/>
            <person name="Dubchak I."/>
            <person name="Gentemann C."/>
            <person name="Eikrem W."/>
            <person name="Gready J.E."/>
            <person name="John U."/>
            <person name="Lanier W."/>
            <person name="Lindquist E.A."/>
            <person name="Lucas S."/>
            <person name="Mayer K.F."/>
            <person name="Moreau H."/>
            <person name="Not F."/>
            <person name="Otillar R."/>
            <person name="Panaud O."/>
            <person name="Pangilinan J."/>
            <person name="Paulsen I."/>
            <person name="Piegu B."/>
            <person name="Poliakov A."/>
            <person name="Robbens S."/>
            <person name="Schmutz J."/>
            <person name="Toulza E."/>
            <person name="Wyss T."/>
            <person name="Zelensky A."/>
            <person name="Zhou K."/>
            <person name="Armbrust E.V."/>
            <person name="Bhattacharya D."/>
            <person name="Goodenough U.W."/>
            <person name="Van de Peer Y."/>
            <person name="Grigoriev I.V."/>
        </authorList>
    </citation>
    <scope>NUCLEOTIDE SEQUENCE [LARGE SCALE GENOMIC DNA]</scope>
    <source>
        <strain evidence="2 3">CCMP1545</strain>
    </source>
</reference>
<organism evidence="3">
    <name type="scientific">Micromonas pusilla (strain CCMP1545)</name>
    <name type="common">Picoplanktonic green alga</name>
    <dbReference type="NCBI Taxonomy" id="564608"/>
    <lineage>
        <taxon>Eukaryota</taxon>
        <taxon>Viridiplantae</taxon>
        <taxon>Chlorophyta</taxon>
        <taxon>Mamiellophyceae</taxon>
        <taxon>Mamiellales</taxon>
        <taxon>Mamiellaceae</taxon>
        <taxon>Micromonas</taxon>
    </lineage>
</organism>
<keyword evidence="3" id="KW-1185">Reference proteome</keyword>
<dbReference type="Proteomes" id="UP000001876">
    <property type="component" value="Unassembled WGS sequence"/>
</dbReference>
<evidence type="ECO:0000256" key="1">
    <source>
        <dbReference type="SAM" id="MobiDB-lite"/>
    </source>
</evidence>
<feature type="compositionally biased region" description="Acidic residues" evidence="1">
    <location>
        <begin position="126"/>
        <end position="157"/>
    </location>
</feature>